<dbReference type="Pfam" id="PF13377">
    <property type="entry name" value="Peripla_BP_3"/>
    <property type="match status" value="1"/>
</dbReference>
<dbReference type="SUPFAM" id="SSF53822">
    <property type="entry name" value="Periplasmic binding protein-like I"/>
    <property type="match status" value="1"/>
</dbReference>
<evidence type="ECO:0000256" key="2">
    <source>
        <dbReference type="ARBA" id="ARBA00023125"/>
    </source>
</evidence>
<dbReference type="PANTHER" id="PTHR30146">
    <property type="entry name" value="LACI-RELATED TRANSCRIPTIONAL REPRESSOR"/>
    <property type="match status" value="1"/>
</dbReference>
<feature type="region of interest" description="Disordered" evidence="4">
    <location>
        <begin position="29"/>
        <end position="50"/>
    </location>
</feature>
<dbReference type="AlphaFoldDB" id="A0A975FR87"/>
<evidence type="ECO:0000256" key="4">
    <source>
        <dbReference type="SAM" id="MobiDB-lite"/>
    </source>
</evidence>
<sequence>MLDGIAEGIAPLGAGLLLLPDTGNTAAGNTDTGNTAAGNTAAGNTAAGDTATGNTATGNTATGNTAAGNTAAGDTGTAKAGIAGLDAAVSVEDAPVDAVVLIGCSPRLGDTVAALARRGIPTVAVEGAAGAGIPEISLDNRDATRRGAEHLRGLGHERVATVTLPMDAARTRGPVTPETVAAATGDTARERLLGARDVYPEIGGRIAAASSIEEGILAGRELLADPAERPTAIIAQSDLLAAGVIMAAEELGLSVPGELSVLGFDGIRVDGLQHDLTTLVQPSVAKGRAAGECVVRMLGGEEPESVRFTSVLHIGDTTAPAR</sequence>
<keyword evidence="1" id="KW-0805">Transcription regulation</keyword>
<dbReference type="CDD" id="cd06279">
    <property type="entry name" value="PBP1_LacI-like"/>
    <property type="match status" value="1"/>
</dbReference>
<dbReference type="Proteomes" id="UP000671914">
    <property type="component" value="Chromosome"/>
</dbReference>
<keyword evidence="3" id="KW-0804">Transcription</keyword>
<evidence type="ECO:0000256" key="3">
    <source>
        <dbReference type="ARBA" id="ARBA00023163"/>
    </source>
</evidence>
<dbReference type="InterPro" id="IPR046335">
    <property type="entry name" value="LacI/GalR-like_sensor"/>
</dbReference>
<protein>
    <submittedName>
        <fullName evidence="6">Substrate-binding domain-containing protein</fullName>
    </submittedName>
</protein>
<keyword evidence="2" id="KW-0238">DNA-binding</keyword>
<dbReference type="Gene3D" id="3.40.50.2300">
    <property type="match status" value="2"/>
</dbReference>
<dbReference type="GO" id="GO:0003700">
    <property type="term" value="F:DNA-binding transcription factor activity"/>
    <property type="evidence" value="ECO:0007669"/>
    <property type="project" value="TreeGrafter"/>
</dbReference>
<evidence type="ECO:0000313" key="7">
    <source>
        <dbReference type="Proteomes" id="UP000671914"/>
    </source>
</evidence>
<evidence type="ECO:0000313" key="6">
    <source>
        <dbReference type="EMBL" id="QTX06238.1"/>
    </source>
</evidence>
<dbReference type="GO" id="GO:0000976">
    <property type="term" value="F:transcription cis-regulatory region binding"/>
    <property type="evidence" value="ECO:0007669"/>
    <property type="project" value="TreeGrafter"/>
</dbReference>
<organism evidence="6 7">
    <name type="scientific">Agromyces archimandritae</name>
    <dbReference type="NCBI Taxonomy" id="2781962"/>
    <lineage>
        <taxon>Bacteria</taxon>
        <taxon>Bacillati</taxon>
        <taxon>Actinomycetota</taxon>
        <taxon>Actinomycetes</taxon>
        <taxon>Micrococcales</taxon>
        <taxon>Microbacteriaceae</taxon>
        <taxon>Agromyces</taxon>
    </lineage>
</organism>
<dbReference type="InterPro" id="IPR028082">
    <property type="entry name" value="Peripla_BP_I"/>
</dbReference>
<proteinExistence type="predicted"/>
<keyword evidence="7" id="KW-1185">Reference proteome</keyword>
<dbReference type="KEGG" id="aarc:G127AT_08570"/>
<accession>A0A975FR87</accession>
<dbReference type="EMBL" id="CP071696">
    <property type="protein sequence ID" value="QTX06238.1"/>
    <property type="molecule type" value="Genomic_DNA"/>
</dbReference>
<dbReference type="PANTHER" id="PTHR30146:SF138">
    <property type="entry name" value="TRANSCRIPTIONAL REGULATORY PROTEIN"/>
    <property type="match status" value="1"/>
</dbReference>
<evidence type="ECO:0000256" key="1">
    <source>
        <dbReference type="ARBA" id="ARBA00023015"/>
    </source>
</evidence>
<evidence type="ECO:0000259" key="5">
    <source>
        <dbReference type="Pfam" id="PF13377"/>
    </source>
</evidence>
<name>A0A975FR87_9MICO</name>
<reference evidence="6" key="1">
    <citation type="submission" date="2021-03" db="EMBL/GenBank/DDBJ databases">
        <title>Agromyces archimandritus sp. nov., isolated from the cockroach Archimandrita tessellata.</title>
        <authorList>
            <person name="Guzman J."/>
            <person name="Ortuzar M."/>
            <person name="Poehlein A."/>
            <person name="Daniel R."/>
            <person name="Trujillo M."/>
            <person name="Vilcinskas A."/>
        </authorList>
    </citation>
    <scope>NUCLEOTIDE SEQUENCE</scope>
    <source>
        <strain evidence="6">G127AT</strain>
    </source>
</reference>
<feature type="domain" description="Transcriptional regulator LacI/GalR-like sensor" evidence="5">
    <location>
        <begin position="148"/>
        <end position="318"/>
    </location>
</feature>
<gene>
    <name evidence="6" type="ORF">G127AT_08570</name>
</gene>